<evidence type="ECO:0000259" key="8">
    <source>
        <dbReference type="PROSITE" id="PS50066"/>
    </source>
</evidence>
<feature type="compositionally biased region" description="Polar residues" evidence="7">
    <location>
        <begin position="363"/>
        <end position="375"/>
    </location>
</feature>
<evidence type="ECO:0000256" key="7">
    <source>
        <dbReference type="SAM" id="MobiDB-lite"/>
    </source>
</evidence>
<dbReference type="Pfam" id="PF12347">
    <property type="entry name" value="HJURP_C"/>
    <property type="match status" value="1"/>
</dbReference>
<keyword evidence="2" id="KW-0805">Transcription regulation</keyword>
<evidence type="ECO:0000256" key="6">
    <source>
        <dbReference type="ARBA" id="ARBA00023242"/>
    </source>
</evidence>
<dbReference type="InterPro" id="IPR050142">
    <property type="entry name" value="MADS-box/MEF2_TF"/>
</dbReference>
<feature type="region of interest" description="Disordered" evidence="7">
    <location>
        <begin position="154"/>
        <end position="252"/>
    </location>
</feature>
<evidence type="ECO:0000256" key="2">
    <source>
        <dbReference type="ARBA" id="ARBA00023015"/>
    </source>
</evidence>
<evidence type="ECO:0000313" key="10">
    <source>
        <dbReference type="Proteomes" id="UP000634236"/>
    </source>
</evidence>
<keyword evidence="6" id="KW-0539">Nucleus</keyword>
<keyword evidence="5" id="KW-0804">Transcription</keyword>
<dbReference type="PRINTS" id="PR00404">
    <property type="entry name" value="MADSDOMAIN"/>
</dbReference>
<accession>A0A851KEI9</accession>
<reference evidence="9" key="1">
    <citation type="submission" date="2019-09" db="EMBL/GenBank/DDBJ databases">
        <title>Bird 10,000 Genomes (B10K) Project - Family phase.</title>
        <authorList>
            <person name="Zhang G."/>
        </authorList>
    </citation>
    <scope>NUCLEOTIDE SEQUENCE</scope>
    <source>
        <strain evidence="9">OUT-0048</strain>
        <tissue evidence="9">Muscle</tissue>
    </source>
</reference>
<dbReference type="SMART" id="SM00432">
    <property type="entry name" value="MADS"/>
    <property type="match status" value="1"/>
</dbReference>
<feature type="compositionally biased region" description="Basic and acidic residues" evidence="7">
    <location>
        <begin position="428"/>
        <end position="438"/>
    </location>
</feature>
<feature type="compositionally biased region" description="Polar residues" evidence="7">
    <location>
        <begin position="200"/>
        <end position="214"/>
    </location>
</feature>
<gene>
    <name evidence="9" type="primary">Mef2a</name>
    <name evidence="9" type="ORF">VIDCHA_R14055</name>
</gene>
<feature type="compositionally biased region" description="Basic and acidic residues" evidence="7">
    <location>
        <begin position="449"/>
        <end position="468"/>
    </location>
</feature>
<feature type="domain" description="MADS-box" evidence="8">
    <location>
        <begin position="1"/>
        <end position="43"/>
    </location>
</feature>
<dbReference type="InterPro" id="IPR002100">
    <property type="entry name" value="TF_MADSbox"/>
</dbReference>
<feature type="compositionally biased region" description="Pro residues" evidence="7">
    <location>
        <begin position="391"/>
        <end position="407"/>
    </location>
</feature>
<dbReference type="PROSITE" id="PS50066">
    <property type="entry name" value="MADS_BOX_2"/>
    <property type="match status" value="1"/>
</dbReference>
<dbReference type="EMBL" id="WBNB01001350">
    <property type="protein sequence ID" value="NXB88826.1"/>
    <property type="molecule type" value="Genomic_DNA"/>
</dbReference>
<dbReference type="Gene3D" id="3.40.1810.10">
    <property type="entry name" value="Transcription factor, MADS-box"/>
    <property type="match status" value="1"/>
</dbReference>
<dbReference type="Proteomes" id="UP000634236">
    <property type="component" value="Unassembled WGS sequence"/>
</dbReference>
<dbReference type="SUPFAM" id="SSF55455">
    <property type="entry name" value="SRF-like"/>
    <property type="match status" value="1"/>
</dbReference>
<dbReference type="GO" id="GO:0045893">
    <property type="term" value="P:positive regulation of DNA-templated transcription"/>
    <property type="evidence" value="ECO:0007669"/>
    <property type="project" value="UniProtKB-ARBA"/>
</dbReference>
<keyword evidence="4" id="KW-0010">Activator</keyword>
<dbReference type="GO" id="GO:0003677">
    <property type="term" value="F:DNA binding"/>
    <property type="evidence" value="ECO:0007669"/>
    <property type="project" value="UniProtKB-KW"/>
</dbReference>
<dbReference type="PANTHER" id="PTHR48019">
    <property type="entry name" value="SERUM RESPONSE FACTOR HOMOLOG"/>
    <property type="match status" value="1"/>
</dbReference>
<feature type="non-terminal residue" evidence="9">
    <location>
        <position position="468"/>
    </location>
</feature>
<comment type="subcellular location">
    <subcellularLocation>
        <location evidence="1">Nucleus</location>
    </subcellularLocation>
</comment>
<keyword evidence="3" id="KW-0238">DNA-binding</keyword>
<feature type="compositionally biased region" description="Low complexity" evidence="7">
    <location>
        <begin position="154"/>
        <end position="163"/>
    </location>
</feature>
<comment type="caution">
    <text evidence="9">The sequence shown here is derived from an EMBL/GenBank/DDBJ whole genome shotgun (WGS) entry which is preliminary data.</text>
</comment>
<organism evidence="9 10">
    <name type="scientific">Vidua chalybeata</name>
    <name type="common">Village indigobird</name>
    <dbReference type="NCBI Taxonomy" id="81927"/>
    <lineage>
        <taxon>Eukaryota</taxon>
        <taxon>Metazoa</taxon>
        <taxon>Chordata</taxon>
        <taxon>Craniata</taxon>
        <taxon>Vertebrata</taxon>
        <taxon>Euteleostomi</taxon>
        <taxon>Archelosauria</taxon>
        <taxon>Archosauria</taxon>
        <taxon>Dinosauria</taxon>
        <taxon>Saurischia</taxon>
        <taxon>Theropoda</taxon>
        <taxon>Coelurosauria</taxon>
        <taxon>Aves</taxon>
        <taxon>Neognathae</taxon>
        <taxon>Neoaves</taxon>
        <taxon>Telluraves</taxon>
        <taxon>Australaves</taxon>
        <taxon>Passeriformes</taxon>
        <taxon>Passeroidea</taxon>
        <taxon>Estrildidae</taxon>
        <taxon>Viduinae</taxon>
        <taxon>Vidua</taxon>
    </lineage>
</organism>
<dbReference type="FunFam" id="3.40.1810.10:FF:000001">
    <property type="entry name" value="Myocyte-specific enhancer factor 2A homolog"/>
    <property type="match status" value="1"/>
</dbReference>
<sequence>VTFTKRKFGLMKKAYELSVLCDCEIALIIFNSSNKLFQYASTDMDKVLLKYTEYNEPHESRTNSDIVETLRKKGLNGCESPDADDYFEHSPLSEDRFSKLNEDSDFIFKRGPPGLPAQNFSMSVTVPVSNPNTLTYSNPGSSLVSPSLAASSSLTDTTMLSPPQSSLHRNVSPGAPQRPPSAGNAGGMLGTADLSVPNGAGTSPVGNGFVNSRASPSLLGTSGGGNGLGKVMPTKSPPPPGGGNLGMNNRKPDLRVVIPPSSKGMMPPLNTQRISSSQSTQPLATPVVSVTTPSLPPQGLVYSAMPTAYNTDYSLTSADLSALQGFNSPGMLSLGQVSAWQQHHLGPAALSSLVTGSQLSQGSNLSINTNQNINIKSEPISPPRDRVTPSGFPPQQPQQPQPPPPPSRQELGRSPVDSLSSSSSSYDGSDREDPRSDFHSPVVLGRPPNAEDRESPSVKRMRMDTWVT</sequence>
<dbReference type="GO" id="GO:0046983">
    <property type="term" value="F:protein dimerization activity"/>
    <property type="evidence" value="ECO:0007669"/>
    <property type="project" value="InterPro"/>
</dbReference>
<dbReference type="Pfam" id="PF00319">
    <property type="entry name" value="SRF-TF"/>
    <property type="match status" value="1"/>
</dbReference>
<evidence type="ECO:0000256" key="4">
    <source>
        <dbReference type="ARBA" id="ARBA00023159"/>
    </source>
</evidence>
<evidence type="ECO:0000256" key="3">
    <source>
        <dbReference type="ARBA" id="ARBA00023125"/>
    </source>
</evidence>
<evidence type="ECO:0000256" key="5">
    <source>
        <dbReference type="ARBA" id="ARBA00023163"/>
    </source>
</evidence>
<dbReference type="AlphaFoldDB" id="A0A851KEI9"/>
<feature type="region of interest" description="Disordered" evidence="7">
    <location>
        <begin position="363"/>
        <end position="468"/>
    </location>
</feature>
<name>A0A851KEI9_VIDCH</name>
<dbReference type="InterPro" id="IPR036879">
    <property type="entry name" value="TF_MADSbox_sf"/>
</dbReference>
<protein>
    <submittedName>
        <fullName evidence="9">MEF2A factor</fullName>
    </submittedName>
</protein>
<keyword evidence="10" id="KW-1185">Reference proteome</keyword>
<dbReference type="InterPro" id="IPR022102">
    <property type="entry name" value="HJURP_C"/>
</dbReference>
<dbReference type="GO" id="GO:0005634">
    <property type="term" value="C:nucleus"/>
    <property type="evidence" value="ECO:0007669"/>
    <property type="project" value="UniProtKB-SubCell"/>
</dbReference>
<proteinExistence type="predicted"/>
<evidence type="ECO:0000313" key="9">
    <source>
        <dbReference type="EMBL" id="NXB88826.1"/>
    </source>
</evidence>
<feature type="non-terminal residue" evidence="9">
    <location>
        <position position="1"/>
    </location>
</feature>
<feature type="compositionally biased region" description="Low complexity" evidence="7">
    <location>
        <begin position="414"/>
        <end position="427"/>
    </location>
</feature>
<evidence type="ECO:0000256" key="1">
    <source>
        <dbReference type="ARBA" id="ARBA00004123"/>
    </source>
</evidence>